<reference evidence="1" key="1">
    <citation type="submission" date="2022-03" db="EMBL/GenBank/DDBJ databases">
        <authorList>
            <person name="Hettiarachchi G."/>
        </authorList>
    </citation>
    <scope>NUCLEOTIDE SEQUENCE</scope>
    <source>
        <strain evidence="1">LMG 32447</strain>
    </source>
</reference>
<evidence type="ECO:0008006" key="3">
    <source>
        <dbReference type="Google" id="ProtNLM"/>
    </source>
</evidence>
<evidence type="ECO:0000313" key="2">
    <source>
        <dbReference type="Proteomes" id="UP000838102"/>
    </source>
</evidence>
<sequence length="284" mass="30288">MALQILDSKFAGIIQAVYRSQSAFQPAFGAMQVADGVTNAKTMFSLKTNDMPVVVGTYNTDANVAFGTGTDNSSRFGKRQEVIYQDKDVPYDSTWAINEGLDNFTVNADISAALADRLDQRSQALIRLFNNLYGSKLVAAASADLGSASDPVKLFGKAKAMMTNNEIIAPIRAYVEPETYNAIIDATLTTTAKGSAVNIDTNGIVKLKGITIQETPEQYMAGAKVIFTPDNIAKAFLGIETVRTMEAHDFSGIELQGAGKYGAFVPDINKKAILTAGVSASTGK</sequence>
<gene>
    <name evidence="1" type="ORF">LMG032447_01509</name>
</gene>
<comment type="caution">
    <text evidence="1">The sequence shown here is derived from an EMBL/GenBank/DDBJ whole genome shotgun (WGS) entry which is preliminary data.</text>
</comment>
<dbReference type="EMBL" id="CAKOEU010000009">
    <property type="protein sequence ID" value="CAH1857362.1"/>
    <property type="molecule type" value="Genomic_DNA"/>
</dbReference>
<evidence type="ECO:0000313" key="1">
    <source>
        <dbReference type="EMBL" id="CAH1857362.1"/>
    </source>
</evidence>
<keyword evidence="2" id="KW-1185">Reference proteome</keyword>
<dbReference type="Proteomes" id="UP000838102">
    <property type="component" value="Unassembled WGS sequence"/>
</dbReference>
<name>A0ABN8HAX8_9LACO</name>
<protein>
    <recommendedName>
        <fullName evidence="3">Capsid protein</fullName>
    </recommendedName>
</protein>
<proteinExistence type="predicted"/>
<dbReference type="RefSeq" id="WP_248706816.1">
    <property type="nucleotide sequence ID" value="NZ_CAKOET010000009.1"/>
</dbReference>
<organism evidence="1 2">
    <name type="scientific">Convivina praedatoris</name>
    <dbReference type="NCBI Taxonomy" id="2880963"/>
    <lineage>
        <taxon>Bacteria</taxon>
        <taxon>Bacillati</taxon>
        <taxon>Bacillota</taxon>
        <taxon>Bacilli</taxon>
        <taxon>Lactobacillales</taxon>
        <taxon>Lactobacillaceae</taxon>
        <taxon>Convivina</taxon>
    </lineage>
</organism>
<accession>A0ABN8HAX8</accession>